<protein>
    <submittedName>
        <fullName evidence="2">Uncharacterized protein</fullName>
    </submittedName>
</protein>
<evidence type="ECO:0000256" key="1">
    <source>
        <dbReference type="SAM" id="MobiDB-lite"/>
    </source>
</evidence>
<feature type="compositionally biased region" description="Basic and acidic residues" evidence="1">
    <location>
        <begin position="9"/>
        <end position="26"/>
    </location>
</feature>
<gene>
    <name evidence="2" type="ORF">SAMN05421823_10774</name>
</gene>
<proteinExistence type="predicted"/>
<sequence length="36" mass="4192">MKKMIRQMRRAEVESKYLPKKEDKAKKGLATNGAKK</sequence>
<keyword evidence="3" id="KW-1185">Reference proteome</keyword>
<dbReference type="Proteomes" id="UP000198510">
    <property type="component" value="Unassembled WGS sequence"/>
</dbReference>
<accession>A0A1G9LK97</accession>
<organism evidence="2 3">
    <name type="scientific">Catalinimonas alkaloidigena</name>
    <dbReference type="NCBI Taxonomy" id="1075417"/>
    <lineage>
        <taxon>Bacteria</taxon>
        <taxon>Pseudomonadati</taxon>
        <taxon>Bacteroidota</taxon>
        <taxon>Cytophagia</taxon>
        <taxon>Cytophagales</taxon>
        <taxon>Catalimonadaceae</taxon>
        <taxon>Catalinimonas</taxon>
    </lineage>
</organism>
<evidence type="ECO:0000313" key="3">
    <source>
        <dbReference type="Proteomes" id="UP000198510"/>
    </source>
</evidence>
<dbReference type="EMBL" id="FNFO01000007">
    <property type="protein sequence ID" value="SDL62293.1"/>
    <property type="molecule type" value="Genomic_DNA"/>
</dbReference>
<name>A0A1G9LK97_9BACT</name>
<dbReference type="AlphaFoldDB" id="A0A1G9LK97"/>
<feature type="region of interest" description="Disordered" evidence="1">
    <location>
        <begin position="1"/>
        <end position="36"/>
    </location>
</feature>
<evidence type="ECO:0000313" key="2">
    <source>
        <dbReference type="EMBL" id="SDL62293.1"/>
    </source>
</evidence>
<reference evidence="2 3" key="1">
    <citation type="submission" date="2016-10" db="EMBL/GenBank/DDBJ databases">
        <authorList>
            <person name="de Groot N.N."/>
        </authorList>
    </citation>
    <scope>NUCLEOTIDE SEQUENCE [LARGE SCALE GENOMIC DNA]</scope>
    <source>
        <strain evidence="2 3">DSM 25186</strain>
    </source>
</reference>